<reference evidence="1 2" key="1">
    <citation type="submission" date="2022-04" db="EMBL/GenBank/DDBJ databases">
        <title>Positive selection, recombination, and allopatry shape intraspecific diversity of widespread and dominant cyanobacteria.</title>
        <authorList>
            <person name="Wei J."/>
            <person name="Shu W."/>
            <person name="Hu C."/>
        </authorList>
    </citation>
    <scope>NUCLEOTIDE SEQUENCE [LARGE SCALE GENOMIC DNA]</scope>
    <source>
        <strain evidence="1 2">GB2-A4</strain>
    </source>
</reference>
<dbReference type="Proteomes" id="UP001464891">
    <property type="component" value="Unassembled WGS sequence"/>
</dbReference>
<name>A0ABV0J698_9CYAN</name>
<dbReference type="EMBL" id="JAMPKM010000004">
    <property type="protein sequence ID" value="MEP0817301.1"/>
    <property type="molecule type" value="Genomic_DNA"/>
</dbReference>
<dbReference type="RefSeq" id="WP_190438211.1">
    <property type="nucleotide sequence ID" value="NZ_JAMPKM010000004.1"/>
</dbReference>
<evidence type="ECO:0008006" key="3">
    <source>
        <dbReference type="Google" id="ProtNLM"/>
    </source>
</evidence>
<protein>
    <recommendedName>
        <fullName evidence="3">17 kDa surface antigen</fullName>
    </recommendedName>
</protein>
<evidence type="ECO:0000313" key="2">
    <source>
        <dbReference type="Proteomes" id="UP001464891"/>
    </source>
</evidence>
<accession>A0ABV0J698</accession>
<gene>
    <name evidence="1" type="ORF">NC998_09345</name>
</gene>
<proteinExistence type="predicted"/>
<keyword evidence="2" id="KW-1185">Reference proteome</keyword>
<comment type="caution">
    <text evidence="1">The sequence shown here is derived from an EMBL/GenBank/DDBJ whole genome shotgun (WGS) entry which is preliminary data.</text>
</comment>
<dbReference type="Gene3D" id="1.20.120.20">
    <property type="entry name" value="Apolipoprotein"/>
    <property type="match status" value="1"/>
</dbReference>
<sequence>MGASSSQALNEFYTVFDTKKEAVVMADNYQSVIQPEENISSVGTAQPYAGTTERSADYRAVEVPKEPVTYSPSTEAKSVDKAMSPALSRALVGGLIGATLGTLAGALAGRKTSEGVNHAIKGVSNAFRTIGEGLGQTAKGVGDAAKSVGEGVTYAVVGGSSDAAKGIVEGAKQAGMATANVVQATAEGVNETIQRAAHSIEVSSESAKQSITDVAEQSKEMVKDNAISTSQKFDSVESGYVSPIDPVFDPTASSADAFDSSISSTGI</sequence>
<organism evidence="1 2">
    <name type="scientific">Trichocoleus desertorum GB2-A4</name>
    <dbReference type="NCBI Taxonomy" id="2933944"/>
    <lineage>
        <taxon>Bacteria</taxon>
        <taxon>Bacillati</taxon>
        <taxon>Cyanobacteriota</taxon>
        <taxon>Cyanophyceae</taxon>
        <taxon>Leptolyngbyales</taxon>
        <taxon>Trichocoleusaceae</taxon>
        <taxon>Trichocoleus</taxon>
    </lineage>
</organism>
<evidence type="ECO:0000313" key="1">
    <source>
        <dbReference type="EMBL" id="MEP0817301.1"/>
    </source>
</evidence>